<dbReference type="PROSITE" id="PS00319">
    <property type="entry name" value="APP_CUBD"/>
    <property type="match status" value="1"/>
</dbReference>
<keyword evidence="2" id="KW-0812">Transmembrane</keyword>
<dbReference type="InterPro" id="IPR019744">
    <property type="entry name" value="APP_CUBD_CS"/>
</dbReference>
<comment type="caution">
    <text evidence="10">The sequence shown here is derived from an EMBL/GenBank/DDBJ whole genome shotgun (WGS) entry which is preliminary data.</text>
</comment>
<keyword evidence="4" id="KW-1133">Transmembrane helix</keyword>
<feature type="non-terminal residue" evidence="10">
    <location>
        <position position="1"/>
    </location>
</feature>
<sequence>PQACTAETLEVHSYGMLLPCGQDRFRGVEYVCCPSRFHGARFEDVMVPTLMGDSIEGEPGD</sequence>
<keyword evidence="11" id="KW-1185">Reference proteome</keyword>
<reference evidence="10 11" key="1">
    <citation type="journal article" date="2018" name="Nat. Ecol. Evol.">
        <title>Shark genomes provide insights into elasmobranch evolution and the origin of vertebrates.</title>
        <authorList>
            <person name="Hara Y"/>
            <person name="Yamaguchi K"/>
            <person name="Onimaru K"/>
            <person name="Kadota M"/>
            <person name="Koyanagi M"/>
            <person name="Keeley SD"/>
            <person name="Tatsumi K"/>
            <person name="Tanaka K"/>
            <person name="Motone F"/>
            <person name="Kageyama Y"/>
            <person name="Nozu R"/>
            <person name="Adachi N"/>
            <person name="Nishimura O"/>
            <person name="Nakagawa R"/>
            <person name="Tanegashima C"/>
            <person name="Kiyatake I"/>
            <person name="Matsumoto R"/>
            <person name="Murakumo K"/>
            <person name="Nishida K"/>
            <person name="Terakita A"/>
            <person name="Kuratani S"/>
            <person name="Sato K"/>
            <person name="Hyodo S Kuraku.S."/>
        </authorList>
    </citation>
    <scope>NUCLEOTIDE SEQUENCE [LARGE SCALE GENOMIC DNA]</scope>
</reference>
<dbReference type="GO" id="GO:0005794">
    <property type="term" value="C:Golgi apparatus"/>
    <property type="evidence" value="ECO:0007669"/>
    <property type="project" value="TreeGrafter"/>
</dbReference>
<dbReference type="GO" id="GO:0005886">
    <property type="term" value="C:plasma membrane"/>
    <property type="evidence" value="ECO:0007669"/>
    <property type="project" value="TreeGrafter"/>
</dbReference>
<protein>
    <recommendedName>
        <fullName evidence="9">E1 domain-containing protein</fullName>
    </recommendedName>
</protein>
<evidence type="ECO:0000313" key="11">
    <source>
        <dbReference type="Proteomes" id="UP000287033"/>
    </source>
</evidence>
<evidence type="ECO:0000256" key="8">
    <source>
        <dbReference type="PROSITE-ProRule" id="PRU01217"/>
    </source>
</evidence>
<dbReference type="GO" id="GO:0031696">
    <property type="term" value="F:alpha-2C adrenergic receptor binding"/>
    <property type="evidence" value="ECO:0007669"/>
    <property type="project" value="TreeGrafter"/>
</dbReference>
<evidence type="ECO:0000313" key="10">
    <source>
        <dbReference type="EMBL" id="GCC48234.1"/>
    </source>
</evidence>
<dbReference type="InterPro" id="IPR008155">
    <property type="entry name" value="Amyloid_glyco"/>
</dbReference>
<proteinExistence type="inferred from homology"/>
<comment type="subcellular location">
    <subcellularLocation>
        <location evidence="1">Membrane</location>
        <topology evidence="1">Single-pass type I membrane protein</topology>
    </subcellularLocation>
</comment>
<dbReference type="PANTHER" id="PTHR23103:SF13">
    <property type="entry name" value="AMYLOID BETA PRECURSOR LIKE PROTEIN 1"/>
    <property type="match status" value="1"/>
</dbReference>
<name>A0A401U016_CHIPU</name>
<dbReference type="PANTHER" id="PTHR23103">
    <property type="entry name" value="ALZHEIMER'S DISEASE BETA-AMYLOID RELATED"/>
    <property type="match status" value="1"/>
</dbReference>
<dbReference type="InterPro" id="IPR008154">
    <property type="entry name" value="Amyloid_glyco_extra"/>
</dbReference>
<evidence type="ECO:0000256" key="2">
    <source>
        <dbReference type="ARBA" id="ARBA00022692"/>
    </source>
</evidence>
<dbReference type="STRING" id="137246.A0A401U016"/>
<dbReference type="OrthoDB" id="6147836at2759"/>
<dbReference type="GO" id="GO:0008201">
    <property type="term" value="F:heparin binding"/>
    <property type="evidence" value="ECO:0007669"/>
    <property type="project" value="UniProtKB-UniRule"/>
</dbReference>
<gene>
    <name evidence="10" type="ORF">chiPu_0032264</name>
</gene>
<dbReference type="InterPro" id="IPR011178">
    <property type="entry name" value="Amyloid_glyco_Cu-bd"/>
</dbReference>
<dbReference type="Proteomes" id="UP000287033">
    <property type="component" value="Unassembled WGS sequence"/>
</dbReference>
<evidence type="ECO:0000256" key="3">
    <source>
        <dbReference type="ARBA" id="ARBA00022729"/>
    </source>
</evidence>
<evidence type="ECO:0000256" key="6">
    <source>
        <dbReference type="ARBA" id="ARBA00023157"/>
    </source>
</evidence>
<evidence type="ECO:0000256" key="1">
    <source>
        <dbReference type="ARBA" id="ARBA00004479"/>
    </source>
</evidence>
<comment type="similarity">
    <text evidence="8">Belongs to the APP family.</text>
</comment>
<dbReference type="Pfam" id="PF12924">
    <property type="entry name" value="APP_Cu_bd"/>
    <property type="match status" value="1"/>
</dbReference>
<keyword evidence="6 8" id="KW-1015">Disulfide bond</keyword>
<evidence type="ECO:0000256" key="7">
    <source>
        <dbReference type="ARBA" id="ARBA00023180"/>
    </source>
</evidence>
<dbReference type="GO" id="GO:0007409">
    <property type="term" value="P:axonogenesis"/>
    <property type="evidence" value="ECO:0007669"/>
    <property type="project" value="TreeGrafter"/>
</dbReference>
<dbReference type="PROSITE" id="PS51869">
    <property type="entry name" value="APP_E1"/>
    <property type="match status" value="1"/>
</dbReference>
<dbReference type="AlphaFoldDB" id="A0A401U016"/>
<feature type="non-terminal residue" evidence="10">
    <location>
        <position position="61"/>
    </location>
</feature>
<evidence type="ECO:0000259" key="9">
    <source>
        <dbReference type="PROSITE" id="PS51869"/>
    </source>
</evidence>
<keyword evidence="5" id="KW-0472">Membrane</keyword>
<organism evidence="10 11">
    <name type="scientific">Chiloscyllium punctatum</name>
    <name type="common">Brownbanded bambooshark</name>
    <name type="synonym">Hemiscyllium punctatum</name>
    <dbReference type="NCBI Taxonomy" id="137246"/>
    <lineage>
        <taxon>Eukaryota</taxon>
        <taxon>Metazoa</taxon>
        <taxon>Chordata</taxon>
        <taxon>Craniata</taxon>
        <taxon>Vertebrata</taxon>
        <taxon>Chondrichthyes</taxon>
        <taxon>Elasmobranchii</taxon>
        <taxon>Galeomorphii</taxon>
        <taxon>Galeoidea</taxon>
        <taxon>Orectolobiformes</taxon>
        <taxon>Hemiscylliidae</taxon>
        <taxon>Chiloscyllium</taxon>
    </lineage>
</organism>
<dbReference type="Gene3D" id="3.30.1490.140">
    <property type="entry name" value="Amyloidogenic glycoprotein, copper-binding domain"/>
    <property type="match status" value="1"/>
</dbReference>
<evidence type="ECO:0000256" key="4">
    <source>
        <dbReference type="ARBA" id="ARBA00022989"/>
    </source>
</evidence>
<dbReference type="EMBL" id="BEZZ01231851">
    <property type="protein sequence ID" value="GCC48234.1"/>
    <property type="molecule type" value="Genomic_DNA"/>
</dbReference>
<feature type="region of interest" description="GFLD subdomain" evidence="8">
    <location>
        <position position="1"/>
    </location>
</feature>
<evidence type="ECO:0000256" key="5">
    <source>
        <dbReference type="ARBA" id="ARBA00023136"/>
    </source>
</evidence>
<comment type="caution">
    <text evidence="8">Lacks conserved residue(s) required for the propagation of feature annotation.</text>
</comment>
<dbReference type="InterPro" id="IPR036669">
    <property type="entry name" value="Amyloid_Cu-bd_sf"/>
</dbReference>
<keyword evidence="3" id="KW-0732">Signal</keyword>
<keyword evidence="7" id="KW-0325">Glycoprotein</keyword>
<feature type="domain" description="E1" evidence="9">
    <location>
        <begin position="1"/>
        <end position="35"/>
    </location>
</feature>
<feature type="region of interest" description="CuBD subdomain" evidence="8">
    <location>
        <begin position="1"/>
        <end position="35"/>
    </location>
</feature>
<dbReference type="GO" id="GO:0007417">
    <property type="term" value="P:central nervous system development"/>
    <property type="evidence" value="ECO:0007669"/>
    <property type="project" value="TreeGrafter"/>
</dbReference>
<dbReference type="GO" id="GO:0031695">
    <property type="term" value="F:alpha-2B adrenergic receptor binding"/>
    <property type="evidence" value="ECO:0007669"/>
    <property type="project" value="TreeGrafter"/>
</dbReference>
<dbReference type="GO" id="GO:0031694">
    <property type="term" value="F:alpha-2A adrenergic receptor binding"/>
    <property type="evidence" value="ECO:0007669"/>
    <property type="project" value="TreeGrafter"/>
</dbReference>
<dbReference type="SUPFAM" id="SSF89811">
    <property type="entry name" value="Amyloid beta a4 protein copper binding domain (domain 2)"/>
    <property type="match status" value="1"/>
</dbReference>
<feature type="disulfide bond" evidence="8">
    <location>
        <begin position="4"/>
        <end position="32"/>
    </location>
</feature>
<accession>A0A401U016</accession>
<dbReference type="GO" id="GO:0046914">
    <property type="term" value="F:transition metal ion binding"/>
    <property type="evidence" value="ECO:0007669"/>
    <property type="project" value="InterPro"/>
</dbReference>